<name>A0A7R9KXT4_9ACAR</name>
<evidence type="ECO:0000313" key="2">
    <source>
        <dbReference type="Proteomes" id="UP000759131"/>
    </source>
</evidence>
<organism evidence="1">
    <name type="scientific">Medioppia subpectinata</name>
    <dbReference type="NCBI Taxonomy" id="1979941"/>
    <lineage>
        <taxon>Eukaryota</taxon>
        <taxon>Metazoa</taxon>
        <taxon>Ecdysozoa</taxon>
        <taxon>Arthropoda</taxon>
        <taxon>Chelicerata</taxon>
        <taxon>Arachnida</taxon>
        <taxon>Acari</taxon>
        <taxon>Acariformes</taxon>
        <taxon>Sarcoptiformes</taxon>
        <taxon>Oribatida</taxon>
        <taxon>Brachypylina</taxon>
        <taxon>Oppioidea</taxon>
        <taxon>Oppiidae</taxon>
        <taxon>Medioppia</taxon>
    </lineage>
</organism>
<sequence>MSLCWRAEPKDRPDFMEIADIIGALLESNVRQHYLDLNDPYQDMNEQILNNNDYLRMSSMHSSSRNEINDDYLNMKVNETDGERKSDPLIHYDNLGDIRPIDANITAPVVAMETVPMIQLDSYGQRYDEKNWIHKEGQNSDYLTMNLNNSIINKHGNYSQTNHNYSSDSSDVCFPPPYSHVI</sequence>
<gene>
    <name evidence="1" type="ORF">OSB1V03_LOCUS11610</name>
</gene>
<evidence type="ECO:0000313" key="1">
    <source>
        <dbReference type="EMBL" id="CAD7631201.1"/>
    </source>
</evidence>
<accession>A0A7R9KXT4</accession>
<proteinExistence type="predicted"/>
<dbReference type="Proteomes" id="UP000759131">
    <property type="component" value="Unassembled WGS sequence"/>
</dbReference>
<keyword evidence="2" id="KW-1185">Reference proteome</keyword>
<dbReference type="EMBL" id="CAJPIZ010009127">
    <property type="protein sequence ID" value="CAG2111631.1"/>
    <property type="molecule type" value="Genomic_DNA"/>
</dbReference>
<dbReference type="AlphaFoldDB" id="A0A7R9KXT4"/>
<protein>
    <submittedName>
        <fullName evidence="1">Uncharacterized protein</fullName>
    </submittedName>
</protein>
<reference evidence="1" key="1">
    <citation type="submission" date="2020-11" db="EMBL/GenBank/DDBJ databases">
        <authorList>
            <person name="Tran Van P."/>
        </authorList>
    </citation>
    <scope>NUCLEOTIDE SEQUENCE</scope>
</reference>
<dbReference type="EMBL" id="OC863702">
    <property type="protein sequence ID" value="CAD7631201.1"/>
    <property type="molecule type" value="Genomic_DNA"/>
</dbReference>
<dbReference type="OrthoDB" id="6420333at2759"/>